<reference evidence="1 2" key="1">
    <citation type="submission" date="2024-06" db="EMBL/GenBank/DDBJ databases">
        <authorList>
            <person name="Kraege A."/>
            <person name="Thomma B."/>
        </authorList>
    </citation>
    <scope>NUCLEOTIDE SEQUENCE [LARGE SCALE GENOMIC DNA]</scope>
</reference>
<name>A0ABP1G7G9_9CHLO</name>
<organism evidence="1 2">
    <name type="scientific">Coccomyxa viridis</name>
    <dbReference type="NCBI Taxonomy" id="1274662"/>
    <lineage>
        <taxon>Eukaryota</taxon>
        <taxon>Viridiplantae</taxon>
        <taxon>Chlorophyta</taxon>
        <taxon>core chlorophytes</taxon>
        <taxon>Trebouxiophyceae</taxon>
        <taxon>Trebouxiophyceae incertae sedis</taxon>
        <taxon>Coccomyxaceae</taxon>
        <taxon>Coccomyxa</taxon>
    </lineage>
</organism>
<sequence length="364" mass="40261">MRECQQCLSTAIGSLLLRVPAPKAHVGYHRLRPEFYAQKQRRHPTCCAAQNGKAEDASFKAEGDPLLQRQIDDAAEVVTALMEDINERLFVPTAIADITGDVAEVTEEQAVRQAVEQRIDSLDDSFIGAVRAFEVAARAQSLDDVADRLNAIEHEVMQQVGTKLPPEMILLDEVQQISSSEARVERLKQAVEQGSDSEAACQLTTLQSVANQVLDDMEDKEVVPNRQLLSRLCLVREELAVVAAEIEQTNPAQAREYAEAKAAYQKLVPMGTAAFLKELIPVGSPERRQALLSTALEDAFSEEAGKSKQGHRKDALRPGKLLTLMSGMQRELSQQNDGQHAQTLRQLESIRLKLMQLLESIAYP</sequence>
<gene>
    <name evidence="1" type="primary">g10195</name>
    <name evidence="1" type="ORF">VP750_LOCUS9171</name>
</gene>
<dbReference type="Proteomes" id="UP001497392">
    <property type="component" value="Unassembled WGS sequence"/>
</dbReference>
<evidence type="ECO:0000313" key="1">
    <source>
        <dbReference type="EMBL" id="CAL5227265.1"/>
    </source>
</evidence>
<protein>
    <submittedName>
        <fullName evidence="1">G10195 protein</fullName>
    </submittedName>
</protein>
<comment type="caution">
    <text evidence="1">The sequence shown here is derived from an EMBL/GenBank/DDBJ whole genome shotgun (WGS) entry which is preliminary data.</text>
</comment>
<dbReference type="InterPro" id="IPR038961">
    <property type="entry name" value="PRDA1"/>
</dbReference>
<accession>A0ABP1G7G9</accession>
<dbReference type="EMBL" id="CAXHTA020000017">
    <property type="protein sequence ID" value="CAL5227265.1"/>
    <property type="molecule type" value="Genomic_DNA"/>
</dbReference>
<dbReference type="PANTHER" id="PTHR37262:SF1">
    <property type="entry name" value="PROTEIN PEP-RELATED DEVELOPMENT ARRESTED 1, CHLOROPLASTIC"/>
    <property type="match status" value="1"/>
</dbReference>
<keyword evidence="2" id="KW-1185">Reference proteome</keyword>
<evidence type="ECO:0000313" key="2">
    <source>
        <dbReference type="Proteomes" id="UP001497392"/>
    </source>
</evidence>
<dbReference type="PANTHER" id="PTHR37262">
    <property type="entry name" value="PROTEIN PEP-RELATED DEVELOPMENT ARRESTED 1, CHLOROPLASTIC"/>
    <property type="match status" value="1"/>
</dbReference>
<proteinExistence type="predicted"/>